<reference evidence="2 3" key="1">
    <citation type="journal article" date="2012" name="BMC Genomics">
        <title>Comparative analysis of two phenotypically-similar but genomically-distinct Burkholderia cenocepacia-specific bacteriophages.</title>
        <authorList>
            <person name="Lynch K.H."/>
            <person name="Stothard P."/>
            <person name="Dennis J.J."/>
        </authorList>
    </citation>
    <scope>NUCLEOTIDE SEQUENCE [LARGE SCALE GENOMIC DNA]</scope>
</reference>
<evidence type="ECO:0000313" key="3">
    <source>
        <dbReference type="Proteomes" id="UP000009001"/>
    </source>
</evidence>
<name>I6NRE0_9CAUD</name>
<gene>
    <name evidence="2" type="ORF">KL1_0002</name>
</gene>
<keyword evidence="1" id="KW-1133">Transmembrane helix</keyword>
<organism evidence="2 3">
    <name type="scientific">Burkholderia phage vB_BceS_KL1</name>
    <dbReference type="NCBI Taxonomy" id="1132026"/>
    <lineage>
        <taxon>Viruses</taxon>
        <taxon>Duplodnaviria</taxon>
        <taxon>Heunggongvirae</taxon>
        <taxon>Uroviricota</taxon>
        <taxon>Caudoviricetes</taxon>
        <taxon>Jondennisvirinae</taxon>
        <taxon>Kilunavirus</taxon>
        <taxon>Kilunavirus KL1</taxon>
    </lineage>
</organism>
<keyword evidence="1" id="KW-0472">Membrane</keyword>
<evidence type="ECO:0000313" key="2">
    <source>
        <dbReference type="EMBL" id="AEX56088.1"/>
    </source>
</evidence>
<dbReference type="Proteomes" id="UP000009001">
    <property type="component" value="Segment"/>
</dbReference>
<dbReference type="Pfam" id="PF25612">
    <property type="entry name" value="DUF7940"/>
    <property type="match status" value="1"/>
</dbReference>
<dbReference type="InterPro" id="IPR057700">
    <property type="entry name" value="DUF7940"/>
</dbReference>
<keyword evidence="1" id="KW-0812">Transmembrane</keyword>
<feature type="transmembrane region" description="Helical" evidence="1">
    <location>
        <begin position="20"/>
        <end position="39"/>
    </location>
</feature>
<dbReference type="RefSeq" id="YP_006560753.1">
    <property type="nucleotide sequence ID" value="NC_018278.1"/>
</dbReference>
<dbReference type="KEGG" id="vg:13405578"/>
<proteinExistence type="predicted"/>
<dbReference type="OrthoDB" id="19471at10239"/>
<accession>I6NRE0</accession>
<dbReference type="EMBL" id="JF939047">
    <property type="protein sequence ID" value="AEX56088.1"/>
    <property type="molecule type" value="Genomic_DNA"/>
</dbReference>
<sequence>MKFKIHLIEDWRNFHKFWSVRLSLIGSALLAAFFAYPEAMLHVWNAIPPDMKAYIPAKFAPFIPVSIIVAGVLARIIKQKGLSNDNRDESSRQRQGED</sequence>
<evidence type="ECO:0000256" key="1">
    <source>
        <dbReference type="SAM" id="Phobius"/>
    </source>
</evidence>
<keyword evidence="3" id="KW-1185">Reference proteome</keyword>
<dbReference type="GeneID" id="13405578"/>
<feature type="transmembrane region" description="Helical" evidence="1">
    <location>
        <begin position="59"/>
        <end position="77"/>
    </location>
</feature>
<protein>
    <submittedName>
        <fullName evidence="2">Holin</fullName>
    </submittedName>
</protein>